<gene>
    <name evidence="1" type="ORF">DFR50_14256</name>
</gene>
<dbReference type="AlphaFoldDB" id="A0A366EN36"/>
<organism evidence="1 2">
    <name type="scientific">Roseiarcus fermentans</name>
    <dbReference type="NCBI Taxonomy" id="1473586"/>
    <lineage>
        <taxon>Bacteria</taxon>
        <taxon>Pseudomonadati</taxon>
        <taxon>Pseudomonadota</taxon>
        <taxon>Alphaproteobacteria</taxon>
        <taxon>Hyphomicrobiales</taxon>
        <taxon>Roseiarcaceae</taxon>
        <taxon>Roseiarcus</taxon>
    </lineage>
</organism>
<dbReference type="RefSeq" id="WP_113892586.1">
    <property type="nucleotide sequence ID" value="NZ_QNRK01000042.1"/>
</dbReference>
<evidence type="ECO:0000313" key="2">
    <source>
        <dbReference type="Proteomes" id="UP000253529"/>
    </source>
</evidence>
<dbReference type="EMBL" id="QNRK01000042">
    <property type="protein sequence ID" value="RBP03808.1"/>
    <property type="molecule type" value="Genomic_DNA"/>
</dbReference>
<comment type="caution">
    <text evidence="1">The sequence shown here is derived from an EMBL/GenBank/DDBJ whole genome shotgun (WGS) entry which is preliminary data.</text>
</comment>
<dbReference type="Proteomes" id="UP000253529">
    <property type="component" value="Unassembled WGS sequence"/>
</dbReference>
<name>A0A366EN36_9HYPH</name>
<proteinExistence type="predicted"/>
<dbReference type="OrthoDB" id="6816093at2"/>
<sequence>MSAAVFGPGVIIVTRTDTAIPVAFNIGYANEFSLDISAPTKQLMGQNQFPIAVARGVAKVTGKAKAAVLSGQVFNAAFFGQSFTAGKDNYYFNEPHTPSTTTQVVTNTTGGIVDLGVTYAATGIPLVRVATASVAGTYSVVQSTGTYTFVAADEVALNFNYSNFSSASGQQLNITNQLIGVTPTFQLDYWTNLNQPAAKPFAVRLFSCAGSKLQIASKIEDFVLPELDFEVFANAAGQVMNINFPDLG</sequence>
<reference evidence="1 2" key="1">
    <citation type="submission" date="2018-06" db="EMBL/GenBank/DDBJ databases">
        <title>Genomic Encyclopedia of Type Strains, Phase IV (KMG-IV): sequencing the most valuable type-strain genomes for metagenomic binning, comparative biology and taxonomic classification.</title>
        <authorList>
            <person name="Goeker M."/>
        </authorList>
    </citation>
    <scope>NUCLEOTIDE SEQUENCE [LARGE SCALE GENOMIC DNA]</scope>
    <source>
        <strain evidence="1 2">DSM 24875</strain>
    </source>
</reference>
<keyword evidence="2" id="KW-1185">Reference proteome</keyword>
<accession>A0A366EN36</accession>
<evidence type="ECO:0008006" key="3">
    <source>
        <dbReference type="Google" id="ProtNLM"/>
    </source>
</evidence>
<evidence type="ECO:0000313" key="1">
    <source>
        <dbReference type="EMBL" id="RBP03808.1"/>
    </source>
</evidence>
<protein>
    <recommendedName>
        <fullName evidence="3">Tail tube protein</fullName>
    </recommendedName>
</protein>